<accession>A0ACD1GJT1</accession>
<name>A0ACD1GJT1_9EURO</name>
<evidence type="ECO:0000313" key="2">
    <source>
        <dbReference type="Proteomes" id="UP000249057"/>
    </source>
</evidence>
<gene>
    <name evidence="1" type="ORF">BO95DRAFT_470898</name>
</gene>
<dbReference type="Proteomes" id="UP000249057">
    <property type="component" value="Unassembled WGS sequence"/>
</dbReference>
<reference evidence="1" key="1">
    <citation type="submission" date="2018-02" db="EMBL/GenBank/DDBJ databases">
        <title>The genomes of Aspergillus section Nigri reveals drivers in fungal speciation.</title>
        <authorList>
            <consortium name="DOE Joint Genome Institute"/>
            <person name="Vesth T.C."/>
            <person name="Nybo J."/>
            <person name="Theobald S."/>
            <person name="Brandl J."/>
            <person name="Frisvad J.C."/>
            <person name="Nielsen K.F."/>
            <person name="Lyhne E.K."/>
            <person name="Kogle M.E."/>
            <person name="Kuo A."/>
            <person name="Riley R."/>
            <person name="Clum A."/>
            <person name="Nolan M."/>
            <person name="Lipzen A."/>
            <person name="Salamov A."/>
            <person name="Henrissat B."/>
            <person name="Wiebenga A."/>
            <person name="De vries R.P."/>
            <person name="Grigoriev I.V."/>
            <person name="Mortensen U.H."/>
            <person name="Andersen M.R."/>
            <person name="Baker S.E."/>
        </authorList>
    </citation>
    <scope>NUCLEOTIDE SEQUENCE</scope>
    <source>
        <strain evidence="1">CBS 621.78</strain>
    </source>
</reference>
<proteinExistence type="predicted"/>
<organism evidence="1 2">
    <name type="scientific">Aspergillus brunneoviolaceus CBS 621.78</name>
    <dbReference type="NCBI Taxonomy" id="1450534"/>
    <lineage>
        <taxon>Eukaryota</taxon>
        <taxon>Fungi</taxon>
        <taxon>Dikarya</taxon>
        <taxon>Ascomycota</taxon>
        <taxon>Pezizomycotina</taxon>
        <taxon>Eurotiomycetes</taxon>
        <taxon>Eurotiomycetidae</taxon>
        <taxon>Eurotiales</taxon>
        <taxon>Aspergillaceae</taxon>
        <taxon>Aspergillus</taxon>
        <taxon>Aspergillus subgen. Circumdati</taxon>
    </lineage>
</organism>
<sequence>MSGPRVSKSCGNCRAVKRRCDKQRPHCGQCIRLREECPGYRDQWDLVFRDQTNQTIQRSQCQAASTAMTHSPLSPPPPLPSLCPSMDQVGVNAFLHHFVTGDHSPSRGYLNYIPATLGANDDQPTLVASLAAVGLVTLANSHHQPELVRQARINVNAALASPVESVKDSTLMAHFSGFDAWVRHVQGAAALTVLRGKGQFAGGNPTALLLFTQVRTDIIAACTRTNRPFPADMRALQDEAAKHVGAPNAVWEIGVMETTGTTRFPDLLSAALAVERDFEIAMATLAVQEPFYTTTAEEAGWVGSDPDTIYNGRVDIYLTPIQMIVCEIICYLLKKMLTLSPAAPAAQVRLRRRQLHETLGILSRVGEDILATVPQALGIVAPPADPSQPYAGDLSPRASVSGAYILIWCLYMVGKSPATAEPARKWIIRRFRKIFQGAGMEMALPLLEEIVRVDQSKT</sequence>
<protein>
    <submittedName>
        <fullName evidence="1">Uncharacterized protein</fullName>
    </submittedName>
</protein>
<keyword evidence="2" id="KW-1185">Reference proteome</keyword>
<evidence type="ECO:0000313" key="1">
    <source>
        <dbReference type="EMBL" id="RAH49605.1"/>
    </source>
</evidence>
<dbReference type="EMBL" id="KZ825317">
    <property type="protein sequence ID" value="RAH49605.1"/>
    <property type="molecule type" value="Genomic_DNA"/>
</dbReference>